<dbReference type="Pfam" id="PF10354">
    <property type="entry name" value="BMT5-like"/>
    <property type="match status" value="1"/>
</dbReference>
<evidence type="ECO:0000256" key="3">
    <source>
        <dbReference type="ARBA" id="ARBA00022692"/>
    </source>
</evidence>
<feature type="transmembrane region" description="Helical" evidence="10">
    <location>
        <begin position="636"/>
        <end position="659"/>
    </location>
</feature>
<proteinExistence type="predicted"/>
<dbReference type="PANTHER" id="PTHR46065:SF3">
    <property type="entry name" value="FI20425P1"/>
    <property type="match status" value="1"/>
</dbReference>
<dbReference type="InterPro" id="IPR011016">
    <property type="entry name" value="Znf_RING-CH"/>
</dbReference>
<reference evidence="12" key="1">
    <citation type="submission" date="2023-06" db="EMBL/GenBank/DDBJ databases">
        <title>Genomic analysis of the entomopathogenic nematode Steinernema hermaphroditum.</title>
        <authorList>
            <person name="Schwarz E.M."/>
            <person name="Heppert J.K."/>
            <person name="Baniya A."/>
            <person name="Schwartz H.T."/>
            <person name="Tan C.-H."/>
            <person name="Antoshechkin I."/>
            <person name="Sternberg P.W."/>
            <person name="Goodrich-Blair H."/>
            <person name="Dillman A.R."/>
        </authorList>
    </citation>
    <scope>NUCLEOTIDE SEQUENCE</scope>
    <source>
        <strain evidence="12">PS9179</strain>
        <tissue evidence="12">Whole animal</tissue>
    </source>
</reference>
<dbReference type="InterPro" id="IPR029063">
    <property type="entry name" value="SAM-dependent_MTases_sf"/>
</dbReference>
<feature type="domain" description="RING-CH-type" evidence="11">
    <location>
        <begin position="10"/>
        <end position="72"/>
    </location>
</feature>
<evidence type="ECO:0000256" key="5">
    <source>
        <dbReference type="ARBA" id="ARBA00022771"/>
    </source>
</evidence>
<comment type="caution">
    <text evidence="12">The sequence shown here is derived from an EMBL/GenBank/DDBJ whole genome shotgun (WGS) entry which is preliminary data.</text>
</comment>
<evidence type="ECO:0000256" key="1">
    <source>
        <dbReference type="ARBA" id="ARBA00004141"/>
    </source>
</evidence>
<dbReference type="AlphaFoldDB" id="A0AA39MCG7"/>
<protein>
    <recommendedName>
        <fullName evidence="11">RING-CH-type domain-containing protein</fullName>
    </recommendedName>
</protein>
<gene>
    <name evidence="12" type="ORF">QR680_011223</name>
</gene>
<keyword evidence="6" id="KW-0833">Ubl conjugation pathway</keyword>
<feature type="transmembrane region" description="Helical" evidence="10">
    <location>
        <begin position="187"/>
        <end position="208"/>
    </location>
</feature>
<feature type="transmembrane region" description="Helical" evidence="10">
    <location>
        <begin position="473"/>
        <end position="499"/>
    </location>
</feature>
<dbReference type="Gene3D" id="3.40.50.150">
    <property type="entry name" value="Vaccinia Virus protein VP39"/>
    <property type="match status" value="1"/>
</dbReference>
<evidence type="ECO:0000256" key="8">
    <source>
        <dbReference type="ARBA" id="ARBA00022989"/>
    </source>
</evidence>
<keyword evidence="2" id="KW-0808">Transferase</keyword>
<accession>A0AA39MCG7</accession>
<evidence type="ECO:0000313" key="13">
    <source>
        <dbReference type="Proteomes" id="UP001175271"/>
    </source>
</evidence>
<dbReference type="SUPFAM" id="SSF57850">
    <property type="entry name" value="RING/U-box"/>
    <property type="match status" value="1"/>
</dbReference>
<keyword evidence="4" id="KW-0479">Metal-binding</keyword>
<feature type="transmembrane region" description="Helical" evidence="10">
    <location>
        <begin position="536"/>
        <end position="557"/>
    </location>
</feature>
<feature type="transmembrane region" description="Helical" evidence="10">
    <location>
        <begin position="438"/>
        <end position="461"/>
    </location>
</feature>
<dbReference type="InterPro" id="IPR013083">
    <property type="entry name" value="Znf_RING/FYVE/PHD"/>
</dbReference>
<keyword evidence="5" id="KW-0863">Zinc-finger</keyword>
<evidence type="ECO:0000256" key="10">
    <source>
        <dbReference type="SAM" id="Phobius"/>
    </source>
</evidence>
<feature type="transmembrane region" description="Helical" evidence="10">
    <location>
        <begin position="246"/>
        <end position="268"/>
    </location>
</feature>
<sequence>MPDEEAVSLQSDADGPNCRICYCSSDEPLCSPCKCTGTVLHVHQSCLDRWVELRPSDWNGKCDVCQYKLHYEDHEVSQGAVTWAIYFNALGKYLLSVGSFILPILAIFASFLINMKRMADEESMIFLTISSTVVNLQMAVFIMKYLKLPILQRHLKWAKSPLPKIGQVKSSRKIRETTYKDVIKSDFLYALVVLTFVVVTTGLVQVVAPYLPRSEVANSTAPKSGETETTESIPSRWTRRQLEMEALALFLIGIFALLEFTSLVILPFHEFLNRVIRHTFSFVFGKLLNHIITRFFVGWYTDCYNSALVTGTFFLDLSVGQLIVLELAELYIMGYGKVLNIAANASILRFPIQNVENKYRDGLRRIQYAVLYIVLTMVVFMILPLYLTSWALPSMLPLNLGTYDSRNISERIFGEGHNRSDTLIKVFEGMNRAVMTMFVFNVISYAFPVANFVFNVFGVLHRAFSAKKSKLRGCILSIFVLLFTAVLFTAVTLFALLFGRFVSRLLSFPDVYSNDVVALGIGWLFLRIFGTSVQKFVRAGGVIAACLCNAAMYLLIIKLLVESYNPVQVETVFFVSWIFIDPKHNKTDKEVFLLAWSSVQRLAVTASLLLPLYVGIWTGILPSSLETVKSFSSFKWFFLGYSLGVLVICLSIYSVYLLWKLHYHLRFEYEEIMSVLLNYDPEMENAEPKNKYWVAMKPYKDYSICGYAQRLVSRMNKKCKLRTEPEVDVPEKKICQREAADDEPRESTSLSQAVFTLGQDKTSTCRKCLPYRGPNVLILGDGNLSFSGALALMYPEFKLTASVIEDRAQFIERYPSGLESIEKLLSLPNVELQFEVDATKIPIEWKGKYNDIIMNFPHPGGKTNLKRCRELMNNIFASLQHIMTEDCRFHLSLAKRQSGLEHSAVLKQQHFSSELPVHNKDSWQIIYTAASYDMIADSVIPFDPTIFHEYLTSGYKNRDQKFWNSEAADLISFSCLPYALSSLPSPVPIQDSACFPKNYHSFRPFFRHDISILYRKSSDELAMWESLLFRFIVSRTAGLVVDLEEVESLRCVCPKSALANRIYRLYWQSVSAPLHRTLCNQLQNDLRDAITRYFADESIPLILS</sequence>
<evidence type="ECO:0000256" key="6">
    <source>
        <dbReference type="ARBA" id="ARBA00022786"/>
    </source>
</evidence>
<feature type="transmembrane region" description="Helical" evidence="10">
    <location>
        <begin position="280"/>
        <end position="301"/>
    </location>
</feature>
<dbReference type="GO" id="GO:0070042">
    <property type="term" value="F:rRNA (uridine-N3-)-methyltransferase activity"/>
    <property type="evidence" value="ECO:0007669"/>
    <property type="project" value="InterPro"/>
</dbReference>
<evidence type="ECO:0000259" key="11">
    <source>
        <dbReference type="PROSITE" id="PS51292"/>
    </source>
</evidence>
<dbReference type="Proteomes" id="UP001175271">
    <property type="component" value="Unassembled WGS sequence"/>
</dbReference>
<evidence type="ECO:0000313" key="12">
    <source>
        <dbReference type="EMBL" id="KAK0429152.1"/>
    </source>
</evidence>
<evidence type="ECO:0000256" key="9">
    <source>
        <dbReference type="ARBA" id="ARBA00023136"/>
    </source>
</evidence>
<dbReference type="GO" id="GO:0008270">
    <property type="term" value="F:zinc ion binding"/>
    <property type="evidence" value="ECO:0007669"/>
    <property type="project" value="UniProtKB-KW"/>
</dbReference>
<dbReference type="EMBL" id="JAUCMV010000001">
    <property type="protein sequence ID" value="KAK0429152.1"/>
    <property type="molecule type" value="Genomic_DNA"/>
</dbReference>
<keyword evidence="7" id="KW-0862">Zinc</keyword>
<feature type="transmembrane region" description="Helical" evidence="10">
    <location>
        <begin position="307"/>
        <end position="328"/>
    </location>
</feature>
<feature type="transmembrane region" description="Helical" evidence="10">
    <location>
        <begin position="592"/>
        <end position="616"/>
    </location>
</feature>
<dbReference type="GO" id="GO:0004842">
    <property type="term" value="F:ubiquitin-protein transferase activity"/>
    <property type="evidence" value="ECO:0007669"/>
    <property type="project" value="TreeGrafter"/>
</dbReference>
<name>A0AA39MCG7_9BILA</name>
<keyword evidence="8 10" id="KW-1133">Transmembrane helix</keyword>
<keyword evidence="3 10" id="KW-0812">Transmembrane</keyword>
<evidence type="ECO:0000256" key="2">
    <source>
        <dbReference type="ARBA" id="ARBA00022679"/>
    </source>
</evidence>
<dbReference type="GO" id="GO:0016020">
    <property type="term" value="C:membrane"/>
    <property type="evidence" value="ECO:0007669"/>
    <property type="project" value="UniProtKB-SubCell"/>
</dbReference>
<dbReference type="CDD" id="cd16495">
    <property type="entry name" value="RING_CH-C4HC3_MARCH"/>
    <property type="match status" value="1"/>
</dbReference>
<comment type="subcellular location">
    <subcellularLocation>
        <location evidence="1">Membrane</location>
        <topology evidence="1">Multi-pass membrane protein</topology>
    </subcellularLocation>
</comment>
<evidence type="ECO:0000256" key="4">
    <source>
        <dbReference type="ARBA" id="ARBA00022723"/>
    </source>
</evidence>
<dbReference type="Gene3D" id="3.30.40.10">
    <property type="entry name" value="Zinc/RING finger domain, C3HC4 (zinc finger)"/>
    <property type="match status" value="1"/>
</dbReference>
<feature type="transmembrane region" description="Helical" evidence="10">
    <location>
        <begin position="511"/>
        <end position="529"/>
    </location>
</feature>
<keyword evidence="13" id="KW-1185">Reference proteome</keyword>
<feature type="transmembrane region" description="Helical" evidence="10">
    <location>
        <begin position="368"/>
        <end position="387"/>
    </location>
</feature>
<organism evidence="12 13">
    <name type="scientific">Steinernema hermaphroditum</name>
    <dbReference type="NCBI Taxonomy" id="289476"/>
    <lineage>
        <taxon>Eukaryota</taxon>
        <taxon>Metazoa</taxon>
        <taxon>Ecdysozoa</taxon>
        <taxon>Nematoda</taxon>
        <taxon>Chromadorea</taxon>
        <taxon>Rhabditida</taxon>
        <taxon>Tylenchina</taxon>
        <taxon>Panagrolaimomorpha</taxon>
        <taxon>Strongyloidoidea</taxon>
        <taxon>Steinernematidae</taxon>
        <taxon>Steinernema</taxon>
    </lineage>
</organism>
<keyword evidence="9 10" id="KW-0472">Membrane</keyword>
<dbReference type="SMART" id="SM00744">
    <property type="entry name" value="RINGv"/>
    <property type="match status" value="1"/>
</dbReference>
<dbReference type="PANTHER" id="PTHR46065">
    <property type="entry name" value="E3 UBIQUITIN-PROTEIN LIGASE MARCH 2/3 FAMILY MEMBER"/>
    <property type="match status" value="1"/>
</dbReference>
<dbReference type="GO" id="GO:0070475">
    <property type="term" value="P:rRNA base methylation"/>
    <property type="evidence" value="ECO:0007669"/>
    <property type="project" value="InterPro"/>
</dbReference>
<dbReference type="GO" id="GO:0016567">
    <property type="term" value="P:protein ubiquitination"/>
    <property type="evidence" value="ECO:0007669"/>
    <property type="project" value="TreeGrafter"/>
</dbReference>
<dbReference type="Pfam" id="PF12906">
    <property type="entry name" value="RINGv"/>
    <property type="match status" value="1"/>
</dbReference>
<dbReference type="PROSITE" id="PS51292">
    <property type="entry name" value="ZF_RING_CH"/>
    <property type="match status" value="1"/>
</dbReference>
<feature type="transmembrane region" description="Helical" evidence="10">
    <location>
        <begin position="93"/>
        <end position="113"/>
    </location>
</feature>
<feature type="transmembrane region" description="Helical" evidence="10">
    <location>
        <begin position="125"/>
        <end position="146"/>
    </location>
</feature>
<dbReference type="InterPro" id="IPR019446">
    <property type="entry name" value="BMT5-like"/>
</dbReference>
<evidence type="ECO:0000256" key="7">
    <source>
        <dbReference type="ARBA" id="ARBA00022833"/>
    </source>
</evidence>